<evidence type="ECO:0000313" key="4">
    <source>
        <dbReference type="EnsemblPlants" id="TuG1812G0100004539.01.T01.cds350722"/>
    </source>
</evidence>
<protein>
    <recommendedName>
        <fullName evidence="3">DUF4220 domain-containing protein</fullName>
    </recommendedName>
</protein>
<evidence type="ECO:0000256" key="2">
    <source>
        <dbReference type="SAM" id="Phobius"/>
    </source>
</evidence>
<evidence type="ECO:0000313" key="5">
    <source>
        <dbReference type="Proteomes" id="UP000015106"/>
    </source>
</evidence>
<dbReference type="Pfam" id="PF13968">
    <property type="entry name" value="DUF4220"/>
    <property type="match status" value="1"/>
</dbReference>
<keyword evidence="2" id="KW-1133">Transmembrane helix</keyword>
<accession>A0A8R7P7R6</accession>
<sequence>MVGRLAAARARPGQPGPSVVPPAGCPHAQVRPPARLEDVHLAGVYFQRSSGNLRAGHPLQYNRHAKTSNFGGDTGREQQSSILEVLWAPILLIYLGGQEGMSGYEIEDNKLWGKHTVTLVSQVAVALYAFYKSWPRSNDPKLLVVAVLLFVVGVISFSQKPWDLKAKARRLAAVSSGMQGPKKPSNWRERMNQFFFGASHCFTGTRKAQSNFSTNFCLAICRLAENTIWVSRFFAPLISASRFMLLVFLFLL</sequence>
<dbReference type="EnsemblPlants" id="TuG1812G0100004539.01.T01">
    <property type="protein sequence ID" value="TuG1812G0100004539.01.T01.cds350722"/>
    <property type="gene ID" value="TuG1812G0100004539.01"/>
</dbReference>
<dbReference type="InterPro" id="IPR025315">
    <property type="entry name" value="DUF4220"/>
</dbReference>
<feature type="domain" description="DUF4220" evidence="3">
    <location>
        <begin position="78"/>
        <end position="181"/>
    </location>
</feature>
<feature type="transmembrane region" description="Helical" evidence="2">
    <location>
        <begin position="142"/>
        <end position="159"/>
    </location>
</feature>
<name>A0A8R7P7R6_TRIUA</name>
<feature type="region of interest" description="Disordered" evidence="1">
    <location>
        <begin position="1"/>
        <end position="28"/>
    </location>
</feature>
<evidence type="ECO:0000256" key="1">
    <source>
        <dbReference type="SAM" id="MobiDB-lite"/>
    </source>
</evidence>
<feature type="compositionally biased region" description="Pro residues" evidence="1">
    <location>
        <begin position="14"/>
        <end position="24"/>
    </location>
</feature>
<keyword evidence="2" id="KW-0472">Membrane</keyword>
<keyword evidence="2" id="KW-0812">Transmembrane</keyword>
<organism evidence="4 5">
    <name type="scientific">Triticum urartu</name>
    <name type="common">Red wild einkorn</name>
    <name type="synonym">Crithodium urartu</name>
    <dbReference type="NCBI Taxonomy" id="4572"/>
    <lineage>
        <taxon>Eukaryota</taxon>
        <taxon>Viridiplantae</taxon>
        <taxon>Streptophyta</taxon>
        <taxon>Embryophyta</taxon>
        <taxon>Tracheophyta</taxon>
        <taxon>Spermatophyta</taxon>
        <taxon>Magnoliopsida</taxon>
        <taxon>Liliopsida</taxon>
        <taxon>Poales</taxon>
        <taxon>Poaceae</taxon>
        <taxon>BOP clade</taxon>
        <taxon>Pooideae</taxon>
        <taxon>Triticodae</taxon>
        <taxon>Triticeae</taxon>
        <taxon>Triticinae</taxon>
        <taxon>Triticum</taxon>
    </lineage>
</organism>
<reference evidence="4" key="3">
    <citation type="submission" date="2022-06" db="UniProtKB">
        <authorList>
            <consortium name="EnsemblPlants"/>
        </authorList>
    </citation>
    <scope>IDENTIFICATION</scope>
</reference>
<dbReference type="Proteomes" id="UP000015106">
    <property type="component" value="Chromosome 1"/>
</dbReference>
<feature type="compositionally biased region" description="Low complexity" evidence="1">
    <location>
        <begin position="1"/>
        <end position="13"/>
    </location>
</feature>
<dbReference type="AlphaFoldDB" id="A0A8R7P7R6"/>
<feature type="transmembrane region" description="Helical" evidence="2">
    <location>
        <begin position="233"/>
        <end position="251"/>
    </location>
</feature>
<proteinExistence type="predicted"/>
<evidence type="ECO:0000259" key="3">
    <source>
        <dbReference type="Pfam" id="PF13968"/>
    </source>
</evidence>
<dbReference type="Gramene" id="TuG1812G0100004539.01.T01">
    <property type="protein sequence ID" value="TuG1812G0100004539.01.T01.cds350722"/>
    <property type="gene ID" value="TuG1812G0100004539.01"/>
</dbReference>
<reference evidence="4" key="2">
    <citation type="submission" date="2018-03" db="EMBL/GenBank/DDBJ databases">
        <title>The Triticum urartu genome reveals the dynamic nature of wheat genome evolution.</title>
        <authorList>
            <person name="Ling H."/>
            <person name="Ma B."/>
            <person name="Shi X."/>
            <person name="Liu H."/>
            <person name="Dong L."/>
            <person name="Sun H."/>
            <person name="Cao Y."/>
            <person name="Gao Q."/>
            <person name="Zheng S."/>
            <person name="Li Y."/>
            <person name="Yu Y."/>
            <person name="Du H."/>
            <person name="Qi M."/>
            <person name="Li Y."/>
            <person name="Yu H."/>
            <person name="Cui Y."/>
            <person name="Wang N."/>
            <person name="Chen C."/>
            <person name="Wu H."/>
            <person name="Zhao Y."/>
            <person name="Zhang J."/>
            <person name="Li Y."/>
            <person name="Zhou W."/>
            <person name="Zhang B."/>
            <person name="Hu W."/>
            <person name="Eijk M."/>
            <person name="Tang J."/>
            <person name="Witsenboer H."/>
            <person name="Zhao S."/>
            <person name="Li Z."/>
            <person name="Zhang A."/>
            <person name="Wang D."/>
            <person name="Liang C."/>
        </authorList>
    </citation>
    <scope>NUCLEOTIDE SEQUENCE [LARGE SCALE GENOMIC DNA]</scope>
    <source>
        <strain evidence="4">cv. G1812</strain>
    </source>
</reference>
<reference evidence="5" key="1">
    <citation type="journal article" date="2013" name="Nature">
        <title>Draft genome of the wheat A-genome progenitor Triticum urartu.</title>
        <authorList>
            <person name="Ling H.Q."/>
            <person name="Zhao S."/>
            <person name="Liu D."/>
            <person name="Wang J."/>
            <person name="Sun H."/>
            <person name="Zhang C."/>
            <person name="Fan H."/>
            <person name="Li D."/>
            <person name="Dong L."/>
            <person name="Tao Y."/>
            <person name="Gao C."/>
            <person name="Wu H."/>
            <person name="Li Y."/>
            <person name="Cui Y."/>
            <person name="Guo X."/>
            <person name="Zheng S."/>
            <person name="Wang B."/>
            <person name="Yu K."/>
            <person name="Liang Q."/>
            <person name="Yang W."/>
            <person name="Lou X."/>
            <person name="Chen J."/>
            <person name="Feng M."/>
            <person name="Jian J."/>
            <person name="Zhang X."/>
            <person name="Luo G."/>
            <person name="Jiang Y."/>
            <person name="Liu J."/>
            <person name="Wang Z."/>
            <person name="Sha Y."/>
            <person name="Zhang B."/>
            <person name="Wu H."/>
            <person name="Tang D."/>
            <person name="Shen Q."/>
            <person name="Xue P."/>
            <person name="Zou S."/>
            <person name="Wang X."/>
            <person name="Liu X."/>
            <person name="Wang F."/>
            <person name="Yang Y."/>
            <person name="An X."/>
            <person name="Dong Z."/>
            <person name="Zhang K."/>
            <person name="Zhang X."/>
            <person name="Luo M.C."/>
            <person name="Dvorak J."/>
            <person name="Tong Y."/>
            <person name="Wang J."/>
            <person name="Yang H."/>
            <person name="Li Z."/>
            <person name="Wang D."/>
            <person name="Zhang A."/>
            <person name="Wang J."/>
        </authorList>
    </citation>
    <scope>NUCLEOTIDE SEQUENCE</scope>
    <source>
        <strain evidence="5">cv. G1812</strain>
    </source>
</reference>
<dbReference type="PANTHER" id="PTHR31325">
    <property type="entry name" value="OS01G0798800 PROTEIN-RELATED"/>
    <property type="match status" value="1"/>
</dbReference>
<keyword evidence="5" id="KW-1185">Reference proteome</keyword>